<gene>
    <name evidence="1" type="ORF">LMG31841_03476</name>
</gene>
<dbReference type="Proteomes" id="UP000789704">
    <property type="component" value="Unassembled WGS sequence"/>
</dbReference>
<accession>A0A9N8RX59</accession>
<dbReference type="RefSeq" id="WP_228879173.1">
    <property type="nucleotide sequence ID" value="NZ_CAJQZC010000006.1"/>
</dbReference>
<evidence type="ECO:0000313" key="2">
    <source>
        <dbReference type="Proteomes" id="UP000789704"/>
    </source>
</evidence>
<protein>
    <submittedName>
        <fullName evidence="1">Uncharacterized protein</fullName>
    </submittedName>
</protein>
<evidence type="ECO:0000313" key="1">
    <source>
        <dbReference type="EMBL" id="CAG4905688.1"/>
    </source>
</evidence>
<comment type="caution">
    <text evidence="1">The sequence shown here is derived from an EMBL/GenBank/DDBJ whole genome shotgun (WGS) entry which is preliminary data.</text>
</comment>
<sequence>MPIKRENRKLYPANWKSEVRPAILARAGNRCEGSPRWPDCRAENGRPHPVTGSPVVLTVAHLDHTLPNCEPSNLRAWCQRCHLAYDAAHHAANAKKARYG</sequence>
<organism evidence="1 2">
    <name type="scientific">Paraburkholderia saeva</name>
    <dbReference type="NCBI Taxonomy" id="2777537"/>
    <lineage>
        <taxon>Bacteria</taxon>
        <taxon>Pseudomonadati</taxon>
        <taxon>Pseudomonadota</taxon>
        <taxon>Betaproteobacteria</taxon>
        <taxon>Burkholderiales</taxon>
        <taxon>Burkholderiaceae</taxon>
        <taxon>Paraburkholderia</taxon>
    </lineage>
</organism>
<reference evidence="1" key="1">
    <citation type="submission" date="2021-04" db="EMBL/GenBank/DDBJ databases">
        <authorList>
            <person name="Vanwijnsberghe S."/>
        </authorList>
    </citation>
    <scope>NUCLEOTIDE SEQUENCE</scope>
    <source>
        <strain evidence="1">LMG 31841</strain>
    </source>
</reference>
<proteinExistence type="predicted"/>
<keyword evidence="2" id="KW-1185">Reference proteome</keyword>
<dbReference type="EMBL" id="CAJQZC010000006">
    <property type="protein sequence ID" value="CAG4905688.1"/>
    <property type="molecule type" value="Genomic_DNA"/>
</dbReference>
<dbReference type="AlphaFoldDB" id="A0A9N8RX59"/>
<name>A0A9N8RX59_9BURK</name>